<keyword evidence="2" id="KW-1185">Reference proteome</keyword>
<dbReference type="AlphaFoldDB" id="A0A218P0D0"/>
<dbReference type="GeneID" id="33323433"/>
<name>A0A218P0D0_THECE</name>
<proteinExistence type="predicted"/>
<dbReference type="RefSeq" id="WP_088862337.1">
    <property type="nucleotide sequence ID" value="NZ_CP014854.1"/>
</dbReference>
<evidence type="ECO:0000313" key="1">
    <source>
        <dbReference type="EMBL" id="ASI98375.1"/>
    </source>
</evidence>
<dbReference type="Proteomes" id="UP000197156">
    <property type="component" value="Chromosome"/>
</dbReference>
<sequence>MTPEQVAEMALYAYLFIKKSGGLWSSRLLFFADDFWDEFWSLWDAMEDHALWKKDRCEYNRNGYCHYWRWSEPVFGEGN</sequence>
<organism evidence="1 2">
    <name type="scientific">Thermococcus celer Vu 13 = JCM 8558</name>
    <dbReference type="NCBI Taxonomy" id="1293037"/>
    <lineage>
        <taxon>Archaea</taxon>
        <taxon>Methanobacteriati</taxon>
        <taxon>Methanobacteriota</taxon>
        <taxon>Thermococci</taxon>
        <taxon>Thermococcales</taxon>
        <taxon>Thermococcaceae</taxon>
        <taxon>Thermococcus</taxon>
    </lineage>
</organism>
<accession>A0A218P0D0</accession>
<dbReference type="KEGG" id="tce:A3L02_01740"/>
<gene>
    <name evidence="1" type="ORF">A3L02_01740</name>
</gene>
<dbReference type="EMBL" id="CP014854">
    <property type="protein sequence ID" value="ASI98375.1"/>
    <property type="molecule type" value="Genomic_DNA"/>
</dbReference>
<protein>
    <submittedName>
        <fullName evidence="1">Uncharacterized protein</fullName>
    </submittedName>
</protein>
<evidence type="ECO:0000313" key="2">
    <source>
        <dbReference type="Proteomes" id="UP000197156"/>
    </source>
</evidence>
<reference evidence="1 2" key="1">
    <citation type="submission" date="2016-03" db="EMBL/GenBank/DDBJ databases">
        <title>Complete genome sequence of Thermococcus celer.</title>
        <authorList>
            <person name="Oger P.M."/>
        </authorList>
    </citation>
    <scope>NUCLEOTIDE SEQUENCE [LARGE SCALE GENOMIC DNA]</scope>
    <source>
        <strain evidence="1 2">Vu 13</strain>
    </source>
</reference>